<keyword evidence="4" id="KW-0812">Transmembrane</keyword>
<dbReference type="PANTHER" id="PTHR32089">
    <property type="entry name" value="METHYL-ACCEPTING CHEMOTAXIS PROTEIN MCPB"/>
    <property type="match status" value="1"/>
</dbReference>
<keyword evidence="7" id="KW-1185">Reference proteome</keyword>
<dbReference type="SMART" id="SM00283">
    <property type="entry name" value="MA"/>
    <property type="match status" value="1"/>
</dbReference>
<comment type="caution">
    <text evidence="6">The sequence shown here is derived from an EMBL/GenBank/DDBJ whole genome shotgun (WGS) entry which is preliminary data.</text>
</comment>
<accession>A0ABT0KLI1</accession>
<organism evidence="6 7">
    <name type="scientific">Shewanella electrodiphila</name>
    <dbReference type="NCBI Taxonomy" id="934143"/>
    <lineage>
        <taxon>Bacteria</taxon>
        <taxon>Pseudomonadati</taxon>
        <taxon>Pseudomonadota</taxon>
        <taxon>Gammaproteobacteria</taxon>
        <taxon>Alteromonadales</taxon>
        <taxon>Shewanellaceae</taxon>
        <taxon>Shewanella</taxon>
    </lineage>
</organism>
<dbReference type="InterPro" id="IPR004089">
    <property type="entry name" value="MCPsignal_dom"/>
</dbReference>
<comment type="subcellular location">
    <subcellularLocation>
        <location evidence="1">Membrane</location>
    </subcellularLocation>
</comment>
<dbReference type="PANTHER" id="PTHR32089:SF112">
    <property type="entry name" value="LYSOZYME-LIKE PROTEIN-RELATED"/>
    <property type="match status" value="1"/>
</dbReference>
<keyword evidence="4" id="KW-0472">Membrane</keyword>
<sequence>MQNHNDNKLQTKLLLPLISLVLLAIVVSLFSPAQVSKTYLVCLLISLGLAQLILGVYLFKQQIQKRLNDLSHYLSLVISTETAPDKPIKDHGDDQIAHITNSLSEFIEDLKSVIDNIRSDANDVKEGSYELASQMGAAESSVNKSTDENEQITASLTEIMLTADELSNNADELKSTSVQVTELLAQGSDDAQNNQNSMTTFANGIESMVSDLDLLNSDSQKIGNVLEVIKSIAEQTNLLALNAAIEAARAGEQGRGFAVVADEVRALAHRTQESTVEIQSIVLELQAKAGNAVNAIGESQRVTQESLMQCQRVTQAFADIGRAFQQLDTVAGNMTYSIQGQQTSTGSINTRAIEISRLSHEVQLNLEAISNRAQQQKASSENLEQVLTRVCI</sequence>
<feature type="transmembrane region" description="Helical" evidence="4">
    <location>
        <begin position="38"/>
        <end position="59"/>
    </location>
</feature>
<protein>
    <submittedName>
        <fullName evidence="6">Methyl-accepting chemotaxis protein</fullName>
    </submittedName>
</protein>
<keyword evidence="2 3" id="KW-0807">Transducer</keyword>
<dbReference type="Proteomes" id="UP001202134">
    <property type="component" value="Unassembled WGS sequence"/>
</dbReference>
<name>A0ABT0KLI1_9GAMM</name>
<evidence type="ECO:0000256" key="4">
    <source>
        <dbReference type="SAM" id="Phobius"/>
    </source>
</evidence>
<evidence type="ECO:0000313" key="6">
    <source>
        <dbReference type="EMBL" id="MCL1044683.1"/>
    </source>
</evidence>
<evidence type="ECO:0000256" key="1">
    <source>
        <dbReference type="ARBA" id="ARBA00004370"/>
    </source>
</evidence>
<proteinExistence type="predicted"/>
<dbReference type="Gene3D" id="1.10.287.950">
    <property type="entry name" value="Methyl-accepting chemotaxis protein"/>
    <property type="match status" value="1"/>
</dbReference>
<evidence type="ECO:0000313" key="7">
    <source>
        <dbReference type="Proteomes" id="UP001202134"/>
    </source>
</evidence>
<dbReference type="EMBL" id="JAKIKU010000002">
    <property type="protein sequence ID" value="MCL1044683.1"/>
    <property type="molecule type" value="Genomic_DNA"/>
</dbReference>
<dbReference type="Pfam" id="PF00015">
    <property type="entry name" value="MCPsignal"/>
    <property type="match status" value="1"/>
</dbReference>
<keyword evidence="4" id="KW-1133">Transmembrane helix</keyword>
<gene>
    <name evidence="6" type="ORF">L2737_04990</name>
</gene>
<feature type="transmembrane region" description="Helical" evidence="4">
    <location>
        <begin position="12"/>
        <end position="32"/>
    </location>
</feature>
<evidence type="ECO:0000256" key="2">
    <source>
        <dbReference type="ARBA" id="ARBA00023224"/>
    </source>
</evidence>
<dbReference type="SUPFAM" id="SSF58104">
    <property type="entry name" value="Methyl-accepting chemotaxis protein (MCP) signaling domain"/>
    <property type="match status" value="1"/>
</dbReference>
<evidence type="ECO:0000256" key="3">
    <source>
        <dbReference type="PROSITE-ProRule" id="PRU00284"/>
    </source>
</evidence>
<evidence type="ECO:0000259" key="5">
    <source>
        <dbReference type="PROSITE" id="PS50111"/>
    </source>
</evidence>
<reference evidence="6 7" key="1">
    <citation type="submission" date="2022-01" db="EMBL/GenBank/DDBJ databases">
        <title>Whole genome-based taxonomy of the Shewanellaceae.</title>
        <authorList>
            <person name="Martin-Rodriguez A.J."/>
        </authorList>
    </citation>
    <scope>NUCLEOTIDE SEQUENCE [LARGE SCALE GENOMIC DNA]</scope>
    <source>
        <strain evidence="6 7">DSM 24955</strain>
    </source>
</reference>
<feature type="domain" description="Methyl-accepting transducer" evidence="5">
    <location>
        <begin position="120"/>
        <end position="356"/>
    </location>
</feature>
<dbReference type="PROSITE" id="PS50111">
    <property type="entry name" value="CHEMOTAXIS_TRANSDUC_2"/>
    <property type="match status" value="1"/>
</dbReference>
<dbReference type="RefSeq" id="WP_229370112.1">
    <property type="nucleotide sequence ID" value="NZ_JAKIKU010000002.1"/>
</dbReference>